<evidence type="ECO:0000313" key="1">
    <source>
        <dbReference type="EMBL" id="KAK8378814.1"/>
    </source>
</evidence>
<comment type="caution">
    <text evidence="1">The sequence shown here is derived from an EMBL/GenBank/DDBJ whole genome shotgun (WGS) entry which is preliminary data.</text>
</comment>
<gene>
    <name evidence="1" type="ORF">O3P69_009495</name>
</gene>
<dbReference type="AlphaFoldDB" id="A0AAW0STS4"/>
<sequence>MWKHPYSPSDSTHLCPHPITRFYSFPLICSHCPIHHHHHLQIFLILFTFPCPIHHKSLGSSHPCHLTLLSTLSISISPYLYLCICYLDFIIFPCTIPHLVSSVNLHRIIHIIHEALSLSVPGTKDNFNSLKEPKAIRVFSMLRK</sequence>
<name>A0AAW0STS4_SCYPA</name>
<evidence type="ECO:0000313" key="2">
    <source>
        <dbReference type="Proteomes" id="UP001487740"/>
    </source>
</evidence>
<dbReference type="EMBL" id="JARAKH010000044">
    <property type="protein sequence ID" value="KAK8378814.1"/>
    <property type="molecule type" value="Genomic_DNA"/>
</dbReference>
<proteinExistence type="predicted"/>
<protein>
    <submittedName>
        <fullName evidence="1">Uncharacterized protein</fullName>
    </submittedName>
</protein>
<keyword evidence="2" id="KW-1185">Reference proteome</keyword>
<accession>A0AAW0STS4</accession>
<reference evidence="1 2" key="1">
    <citation type="submission" date="2023-03" db="EMBL/GenBank/DDBJ databases">
        <title>High-quality genome of Scylla paramamosain provides insights in environmental adaptation.</title>
        <authorList>
            <person name="Zhang L."/>
        </authorList>
    </citation>
    <scope>NUCLEOTIDE SEQUENCE [LARGE SCALE GENOMIC DNA]</scope>
    <source>
        <strain evidence="1">LZ_2023a</strain>
        <tissue evidence="1">Muscle</tissue>
    </source>
</reference>
<dbReference type="Proteomes" id="UP001487740">
    <property type="component" value="Unassembled WGS sequence"/>
</dbReference>
<organism evidence="1 2">
    <name type="scientific">Scylla paramamosain</name>
    <name type="common">Mud crab</name>
    <dbReference type="NCBI Taxonomy" id="85552"/>
    <lineage>
        <taxon>Eukaryota</taxon>
        <taxon>Metazoa</taxon>
        <taxon>Ecdysozoa</taxon>
        <taxon>Arthropoda</taxon>
        <taxon>Crustacea</taxon>
        <taxon>Multicrustacea</taxon>
        <taxon>Malacostraca</taxon>
        <taxon>Eumalacostraca</taxon>
        <taxon>Eucarida</taxon>
        <taxon>Decapoda</taxon>
        <taxon>Pleocyemata</taxon>
        <taxon>Brachyura</taxon>
        <taxon>Eubrachyura</taxon>
        <taxon>Portunoidea</taxon>
        <taxon>Portunidae</taxon>
        <taxon>Portuninae</taxon>
        <taxon>Scylla</taxon>
    </lineage>
</organism>